<keyword evidence="3" id="KW-1185">Reference proteome</keyword>
<evidence type="ECO:0000256" key="1">
    <source>
        <dbReference type="SAM" id="SignalP"/>
    </source>
</evidence>
<name>K2P232_9FLAO</name>
<gene>
    <name evidence="2" type="ORF">I215_08737</name>
</gene>
<feature type="signal peptide" evidence="1">
    <location>
        <begin position="1"/>
        <end position="21"/>
    </location>
</feature>
<protein>
    <recommendedName>
        <fullName evidence="4">Lipoprotein</fullName>
    </recommendedName>
</protein>
<keyword evidence="1" id="KW-0732">Signal</keyword>
<dbReference type="RefSeq" id="WP_008991596.1">
    <property type="nucleotide sequence ID" value="NZ_AMSG01000010.1"/>
</dbReference>
<evidence type="ECO:0000313" key="2">
    <source>
        <dbReference type="EMBL" id="EKF55103.1"/>
    </source>
</evidence>
<sequence>MKKLILVLAVVMAACSSDSDALIEEVELGVKNVTLNMDVLMASETRPMMQRRATCDFPALYEHTIPSSFNVYFIPIDGSAATIEHTDVGIGKTIFEVPARKYKVIVTNHTTQNGRWELPLHSDVLYLYGESEVDFSILENVDVTVTNDYASIMVVKNKAITSVPVFGGVELFDFGTYYNIYYRNAEGLGLVAGTLQLNNYTLSSEVSVGSNEVHRFMICAEDGLNIILDSNILTQVKETIIDRN</sequence>
<feature type="chain" id="PRO_5003862521" description="Lipoprotein" evidence="1">
    <location>
        <begin position="22"/>
        <end position="244"/>
    </location>
</feature>
<dbReference type="EMBL" id="AMSG01000010">
    <property type="protein sequence ID" value="EKF55103.1"/>
    <property type="molecule type" value="Genomic_DNA"/>
</dbReference>
<dbReference type="Proteomes" id="UP000007364">
    <property type="component" value="Unassembled WGS sequence"/>
</dbReference>
<reference evidence="2 3" key="1">
    <citation type="journal article" date="2012" name="J. Bacteriol.">
        <title>Genome Sequence of Galbibacter marinum Type Strain ck-I2-15.</title>
        <authorList>
            <person name="Lai Q."/>
            <person name="Li C."/>
            <person name="Shao Z."/>
        </authorList>
    </citation>
    <scope>NUCLEOTIDE SEQUENCE [LARGE SCALE GENOMIC DNA]</scope>
    <source>
        <strain evidence="3">ck-I2-15</strain>
    </source>
</reference>
<organism evidence="2 3">
    <name type="scientific">Galbibacter marinus</name>
    <dbReference type="NCBI Taxonomy" id="555500"/>
    <lineage>
        <taxon>Bacteria</taxon>
        <taxon>Pseudomonadati</taxon>
        <taxon>Bacteroidota</taxon>
        <taxon>Flavobacteriia</taxon>
        <taxon>Flavobacteriales</taxon>
        <taxon>Flavobacteriaceae</taxon>
        <taxon>Galbibacter</taxon>
    </lineage>
</organism>
<proteinExistence type="predicted"/>
<comment type="caution">
    <text evidence="2">The sequence shown here is derived from an EMBL/GenBank/DDBJ whole genome shotgun (WGS) entry which is preliminary data.</text>
</comment>
<evidence type="ECO:0008006" key="4">
    <source>
        <dbReference type="Google" id="ProtNLM"/>
    </source>
</evidence>
<evidence type="ECO:0000313" key="3">
    <source>
        <dbReference type="Proteomes" id="UP000007364"/>
    </source>
</evidence>
<dbReference type="PROSITE" id="PS51257">
    <property type="entry name" value="PROKAR_LIPOPROTEIN"/>
    <property type="match status" value="1"/>
</dbReference>
<accession>K2P232</accession>
<dbReference type="AlphaFoldDB" id="K2P232"/>